<dbReference type="Proteomes" id="UP000800093">
    <property type="component" value="Unassembled WGS sequence"/>
</dbReference>
<dbReference type="EMBL" id="ML986740">
    <property type="protein sequence ID" value="KAF2258778.1"/>
    <property type="molecule type" value="Genomic_DNA"/>
</dbReference>
<dbReference type="AlphaFoldDB" id="A0A9P4MYR6"/>
<evidence type="ECO:0000313" key="1">
    <source>
        <dbReference type="EMBL" id="KAF2258778.1"/>
    </source>
</evidence>
<reference evidence="2" key="1">
    <citation type="journal article" date="2020" name="Stud. Mycol.">
        <title>101 Dothideomycetes genomes: A test case for predicting lifestyles and emergence of pathogens.</title>
        <authorList>
            <person name="Haridas S."/>
            <person name="Albert R."/>
            <person name="Binder M."/>
            <person name="Bloem J."/>
            <person name="LaButti K."/>
            <person name="Salamov A."/>
            <person name="Andreopoulos B."/>
            <person name="Baker S."/>
            <person name="Barry K."/>
            <person name="Bills G."/>
            <person name="Bluhm B."/>
            <person name="Cannon C."/>
            <person name="Castanera R."/>
            <person name="Culley D."/>
            <person name="Daum C."/>
            <person name="Ezra D."/>
            <person name="Gonzalez J."/>
            <person name="Henrissat B."/>
            <person name="Kuo A."/>
            <person name="Liang C."/>
            <person name="Lipzen A."/>
            <person name="Lutzoni F."/>
            <person name="Magnuson J."/>
            <person name="Mondo S."/>
            <person name="Nolan M."/>
            <person name="Ohm R."/>
            <person name="Pangilinan J."/>
            <person name="Park H.-J."/>
            <person name="Ramirez L."/>
            <person name="Alfaro M."/>
            <person name="Sun H."/>
            <person name="Tritt A."/>
            <person name="Yoshinaga Y."/>
            <person name="Zwiers L.-H."/>
            <person name="Turgeon B."/>
            <person name="Goodwin S."/>
            <person name="Spatafora J."/>
            <person name="Crous P."/>
            <person name="Grigoriev I."/>
        </authorList>
    </citation>
    <scope>NUCLEOTIDE SEQUENCE [LARGE SCALE GENOMIC DNA]</scope>
    <source>
        <strain evidence="2">CBS 304.66</strain>
    </source>
</reference>
<gene>
    <name evidence="1" type="ORF">CC78DRAFT_586718</name>
</gene>
<sequence>MQDQVEVQQLVTRARAERLASLRLYSPPPSEIDASTRADINRHTAPGVKLGPTLFSGGRGGAFQELLRVRGIAAISTLGGIQLCSSAQSGPPVRPVHQWPCVAGPSFHFALIEGPPSAVDWTVIFMVTQGEFLGVGYGECRWSRKSNGSST</sequence>
<organism evidence="1 2">
    <name type="scientific">Lojkania enalia</name>
    <dbReference type="NCBI Taxonomy" id="147567"/>
    <lineage>
        <taxon>Eukaryota</taxon>
        <taxon>Fungi</taxon>
        <taxon>Dikarya</taxon>
        <taxon>Ascomycota</taxon>
        <taxon>Pezizomycotina</taxon>
        <taxon>Dothideomycetes</taxon>
        <taxon>Pleosporomycetidae</taxon>
        <taxon>Pleosporales</taxon>
        <taxon>Pleosporales incertae sedis</taxon>
        <taxon>Lojkania</taxon>
    </lineage>
</organism>
<comment type="caution">
    <text evidence="1">The sequence shown here is derived from an EMBL/GenBank/DDBJ whole genome shotgun (WGS) entry which is preliminary data.</text>
</comment>
<evidence type="ECO:0000313" key="2">
    <source>
        <dbReference type="Proteomes" id="UP000800093"/>
    </source>
</evidence>
<keyword evidence="2" id="KW-1185">Reference proteome</keyword>
<protein>
    <submittedName>
        <fullName evidence="1">Uncharacterized protein</fullName>
    </submittedName>
</protein>
<proteinExistence type="predicted"/>
<accession>A0A9P4MYR6</accession>
<name>A0A9P4MYR6_9PLEO</name>